<feature type="compositionally biased region" description="Low complexity" evidence="2">
    <location>
        <begin position="118"/>
        <end position="128"/>
    </location>
</feature>
<feature type="compositionally biased region" description="Low complexity" evidence="2">
    <location>
        <begin position="81"/>
        <end position="96"/>
    </location>
</feature>
<dbReference type="Proteomes" id="UP001178507">
    <property type="component" value="Unassembled WGS sequence"/>
</dbReference>
<dbReference type="AlphaFoldDB" id="A0AA36N182"/>
<feature type="coiled-coil region" evidence="1">
    <location>
        <begin position="381"/>
        <end position="444"/>
    </location>
</feature>
<sequence length="1112" mass="121329">MDISDADELPPSPEFGQLQVTVTPPEGPDGGQPLEPTLPTPEFGESEKLKVAEATKAVAESPKFGSATPASPTFGEPDSPEAPAAPEAVPLAAPREQVTIPSTPDFGSADERKSSTASSPQGSSCSNSPDAGRGKRLSVDMLLPSPASPNERREKARFDFAEEVPDLVKQNKELMQECLALRLEKKKDEQMLSWYYEEYEEYEEFMDEQSRQRPRLVEMEELAQEHAEVRKRLQAQLQEQSVQVLDDQVKEARQRQQLQQEEALTSTLRLENDDLAAELRDLQERLTQHTKAAQQAEEQGAALEASLQQAVAKTQRAEAAASSASQKAQRAEARAEAAWAAEAEAAQEQDSSATREVKSAMDALARSRQEMEEVTGVEWRAAEAFDRVADLSRELKQAQALADSESQRHSAQLAALRADAQVQIAAVEQQAADLAVRLKVANSEWKDAQARLELASACRSATSDQKEELFETRIQDLEARLASEASCKLRAEKRLEAEEVLARQLQSDLDNETSAKREAAKASKSLDLQLARATACEHEAEARLQEAEGDARELQRALREAKRQTHEAEQEAESSGGQLGAALGAKQRLEAQMRILQASLEAAESSASSGGSVALKLQGQLGEAKLQLQSQAQQRQLAEAQLGQLEDSLNQLQGELKSSGEARRSVEAQLGETKLQLQSETQRRQLAEAQLGPLQDSLGRLKAELKSSTEARRGSEVALQESRDSAKELVDFQLTEKHAAFGLEASERKSTELSEELGAERRSAAKRQALLGSLELQLEVEQKGKEAAQDAFGRAQEAANSLECQLASAGAVLERLKEQQVAEGQGIEEFAAALGIAREEQAEQGEELGVLREELDRARSQRRAAMQASERAQLARLEQHHQLEAVEAQAIRWKKQTLLEEAARSSSVSSLLEESSAVVREQQAELVQEVKCLHAELAQNASELSTVEDDCTMLKYRLTRAENEAQDFEKSAESEQECCRMLLQQLEELAVQSIAGSQAPISRREAAQVRQLQSEAAAVRRELQQVRGAAQVLASSMSSAHIGGDPPQFVTPRTAPRAGFVSSLPLSASVISSSSLATAGSEWPLPWGPPPAVVKDLVFPASPASCRDAPRD</sequence>
<feature type="region of interest" description="Disordered" evidence="2">
    <location>
        <begin position="286"/>
        <end position="359"/>
    </location>
</feature>
<feature type="compositionally biased region" description="Low complexity" evidence="2">
    <location>
        <begin position="292"/>
        <end position="310"/>
    </location>
</feature>
<dbReference type="Gene3D" id="1.20.5.1160">
    <property type="entry name" value="Vasodilator-stimulated phosphoprotein"/>
    <property type="match status" value="1"/>
</dbReference>
<dbReference type="EMBL" id="CAUJNA010001447">
    <property type="protein sequence ID" value="CAJ1387047.1"/>
    <property type="molecule type" value="Genomic_DNA"/>
</dbReference>
<feature type="coiled-coil region" evidence="1">
    <location>
        <begin position="1002"/>
        <end position="1029"/>
    </location>
</feature>
<feature type="region of interest" description="Disordered" evidence="2">
    <location>
        <begin position="1"/>
        <end position="154"/>
    </location>
</feature>
<gene>
    <name evidence="3" type="ORF">EVOR1521_LOCUS13196</name>
</gene>
<feature type="region of interest" description="Disordered" evidence="2">
    <location>
        <begin position="543"/>
        <end position="579"/>
    </location>
</feature>
<organism evidence="3 4">
    <name type="scientific">Effrenium voratum</name>
    <dbReference type="NCBI Taxonomy" id="2562239"/>
    <lineage>
        <taxon>Eukaryota</taxon>
        <taxon>Sar</taxon>
        <taxon>Alveolata</taxon>
        <taxon>Dinophyceae</taxon>
        <taxon>Suessiales</taxon>
        <taxon>Symbiodiniaceae</taxon>
        <taxon>Effrenium</taxon>
    </lineage>
</organism>
<protein>
    <submittedName>
        <fullName evidence="3">Uncharacterized protein</fullName>
    </submittedName>
</protein>
<evidence type="ECO:0000256" key="1">
    <source>
        <dbReference type="SAM" id="Coils"/>
    </source>
</evidence>
<name>A0AA36N182_9DINO</name>
<reference evidence="3" key="1">
    <citation type="submission" date="2023-08" db="EMBL/GenBank/DDBJ databases">
        <authorList>
            <person name="Chen Y."/>
            <person name="Shah S."/>
            <person name="Dougan E. K."/>
            <person name="Thang M."/>
            <person name="Chan C."/>
        </authorList>
    </citation>
    <scope>NUCLEOTIDE SEQUENCE</scope>
</reference>
<feature type="coiled-coil region" evidence="1">
    <location>
        <begin position="785"/>
        <end position="819"/>
    </location>
</feature>
<feature type="compositionally biased region" description="Basic and acidic residues" evidence="2">
    <location>
        <begin position="543"/>
        <end position="569"/>
    </location>
</feature>
<evidence type="ECO:0000313" key="3">
    <source>
        <dbReference type="EMBL" id="CAJ1387047.1"/>
    </source>
</evidence>
<accession>A0AA36N182</accession>
<proteinExistence type="predicted"/>
<evidence type="ECO:0000313" key="4">
    <source>
        <dbReference type="Proteomes" id="UP001178507"/>
    </source>
</evidence>
<evidence type="ECO:0000256" key="2">
    <source>
        <dbReference type="SAM" id="MobiDB-lite"/>
    </source>
</evidence>
<keyword evidence="1" id="KW-0175">Coiled coil</keyword>
<keyword evidence="4" id="KW-1185">Reference proteome</keyword>
<comment type="caution">
    <text evidence="3">The sequence shown here is derived from an EMBL/GenBank/DDBJ whole genome shotgun (WGS) entry which is preliminary data.</text>
</comment>
<feature type="compositionally biased region" description="Low complexity" evidence="2">
    <location>
        <begin position="336"/>
        <end position="352"/>
    </location>
</feature>
<feature type="compositionally biased region" description="Low complexity" evidence="2">
    <location>
        <begin position="317"/>
        <end position="328"/>
    </location>
</feature>